<feature type="chain" id="PRO_5021901448" evidence="2">
    <location>
        <begin position="28"/>
        <end position="414"/>
    </location>
</feature>
<evidence type="ECO:0000313" key="6">
    <source>
        <dbReference type="Proteomes" id="UP000321532"/>
    </source>
</evidence>
<feature type="transmembrane region" description="Helical" evidence="1">
    <location>
        <begin position="359"/>
        <end position="377"/>
    </location>
</feature>
<accession>A0A512B1Y7</accession>
<keyword evidence="6" id="KW-1185">Reference proteome</keyword>
<dbReference type="Pfam" id="PF13387">
    <property type="entry name" value="Lnb_N"/>
    <property type="match status" value="1"/>
</dbReference>
<evidence type="ECO:0000256" key="2">
    <source>
        <dbReference type="SAM" id="SignalP"/>
    </source>
</evidence>
<evidence type="ECO:0000313" key="5">
    <source>
        <dbReference type="EMBL" id="GEO05973.1"/>
    </source>
</evidence>
<feature type="transmembrane region" description="Helical" evidence="1">
    <location>
        <begin position="327"/>
        <end position="347"/>
    </location>
</feature>
<feature type="transmembrane region" description="Helical" evidence="1">
    <location>
        <begin position="274"/>
        <end position="291"/>
    </location>
</feature>
<evidence type="ECO:0000259" key="4">
    <source>
        <dbReference type="Pfam" id="PF25221"/>
    </source>
</evidence>
<feature type="domain" description="Lnb-like transmembrane" evidence="4">
    <location>
        <begin position="270"/>
        <end position="399"/>
    </location>
</feature>
<dbReference type="Proteomes" id="UP000321532">
    <property type="component" value="Unassembled WGS sequence"/>
</dbReference>
<dbReference type="InterPro" id="IPR057436">
    <property type="entry name" value="5TMH_Lnb"/>
</dbReference>
<protein>
    <submittedName>
        <fullName evidence="5">Uncharacterized protein</fullName>
    </submittedName>
</protein>
<evidence type="ECO:0000256" key="1">
    <source>
        <dbReference type="SAM" id="Phobius"/>
    </source>
</evidence>
<comment type="caution">
    <text evidence="5">The sequence shown here is derived from an EMBL/GenBank/DDBJ whole genome shotgun (WGS) entry which is preliminary data.</text>
</comment>
<dbReference type="Pfam" id="PF25221">
    <property type="entry name" value="5TMH_Lnb"/>
    <property type="match status" value="1"/>
</dbReference>
<feature type="signal peptide" evidence="2">
    <location>
        <begin position="1"/>
        <end position="27"/>
    </location>
</feature>
<proteinExistence type="predicted"/>
<keyword evidence="1" id="KW-0472">Membrane</keyword>
<dbReference type="RefSeq" id="WP_146901096.1">
    <property type="nucleotide sequence ID" value="NZ_BJYS01000029.1"/>
</dbReference>
<dbReference type="OrthoDB" id="319167at2"/>
<reference evidence="5 6" key="1">
    <citation type="submission" date="2019-07" db="EMBL/GenBank/DDBJ databases">
        <title>Whole genome shotgun sequence of Adhaeribacter aerolatus NBRC 106133.</title>
        <authorList>
            <person name="Hosoyama A."/>
            <person name="Uohara A."/>
            <person name="Ohji S."/>
            <person name="Ichikawa N."/>
        </authorList>
    </citation>
    <scope>NUCLEOTIDE SEQUENCE [LARGE SCALE GENOMIC DNA]</scope>
    <source>
        <strain evidence="5 6">NBRC 106133</strain>
    </source>
</reference>
<feature type="transmembrane region" description="Helical" evidence="1">
    <location>
        <begin position="303"/>
        <end position="321"/>
    </location>
</feature>
<feature type="domain" description="Lnb N-terminal periplasmic" evidence="3">
    <location>
        <begin position="33"/>
        <end position="171"/>
    </location>
</feature>
<keyword evidence="2" id="KW-0732">Signal</keyword>
<dbReference type="EMBL" id="BJYS01000029">
    <property type="protein sequence ID" value="GEO05973.1"/>
    <property type="molecule type" value="Genomic_DNA"/>
</dbReference>
<sequence length="414" mass="47399">MHIKAFCYTLTWLILCFFSGLVNPAKALDLSPQAQISLITVSPGEELYSMYGHSAIRVYDPAQALDIVFNYGTFDFNTPNFYVKFIRGKLPYQLSINYYENLKQGAIRENRSVYEQVFSLNPAEKQKVFNFLENNYLPQNRAYFYDFFYDNCATRIRDVFMTGLGNNLDFKHKPQPEAPTFRQLVDIYQRPHPWVDLGIDLLMGLPADKLATPLQQMFLPDFLMEGFAPAQVTSLFQPAQAGGQTGARPLVSQVKQVYKATAPPAVPTKFTPTIFFWILCAIIALITFWKIRRKVASHGIDVLLFGLAGLLGILLTFLWFGTDHQTFGNNLNVLWAFPLHLPLAFMLLRRQLSPFVKNYYLVFSVLLVIIALIWKIFPQDFHPAVLPIVIMLALRAWYIAKAAPKLRKGINPYR</sequence>
<organism evidence="5 6">
    <name type="scientific">Adhaeribacter aerolatus</name>
    <dbReference type="NCBI Taxonomy" id="670289"/>
    <lineage>
        <taxon>Bacteria</taxon>
        <taxon>Pseudomonadati</taxon>
        <taxon>Bacteroidota</taxon>
        <taxon>Cytophagia</taxon>
        <taxon>Cytophagales</taxon>
        <taxon>Hymenobacteraceae</taxon>
        <taxon>Adhaeribacter</taxon>
    </lineage>
</organism>
<gene>
    <name evidence="5" type="ORF">AAE02nite_36370</name>
</gene>
<dbReference type="InterPro" id="IPR025178">
    <property type="entry name" value="Lnb_N"/>
</dbReference>
<keyword evidence="1" id="KW-0812">Transmembrane</keyword>
<dbReference type="AlphaFoldDB" id="A0A512B1Y7"/>
<evidence type="ECO:0000259" key="3">
    <source>
        <dbReference type="Pfam" id="PF13387"/>
    </source>
</evidence>
<feature type="transmembrane region" description="Helical" evidence="1">
    <location>
        <begin position="383"/>
        <end position="400"/>
    </location>
</feature>
<name>A0A512B1Y7_9BACT</name>
<keyword evidence="1" id="KW-1133">Transmembrane helix</keyword>